<keyword evidence="2" id="KW-0081">Bacteriolytic enzyme</keyword>
<dbReference type="GO" id="GO:0042742">
    <property type="term" value="P:defense response to bacterium"/>
    <property type="evidence" value="ECO:0007669"/>
    <property type="project" value="UniProtKB-KW"/>
</dbReference>
<dbReference type="AlphaFoldDB" id="A0A133PYZ1"/>
<dbReference type="SUPFAM" id="SSF54106">
    <property type="entry name" value="LysM domain"/>
    <property type="match status" value="1"/>
</dbReference>
<dbReference type="Pfam" id="PF01832">
    <property type="entry name" value="Glucosaminidase"/>
    <property type="match status" value="1"/>
</dbReference>
<evidence type="ECO:0000256" key="1">
    <source>
        <dbReference type="ARBA" id="ARBA00022529"/>
    </source>
</evidence>
<dbReference type="InterPro" id="IPR036779">
    <property type="entry name" value="LysM_dom_sf"/>
</dbReference>
<proteinExistence type="predicted"/>
<gene>
    <name evidence="6" type="ORF">HMPREF3226_02021</name>
</gene>
<organism evidence="6 7">
    <name type="scientific">Prevotella corporis</name>
    <dbReference type="NCBI Taxonomy" id="28128"/>
    <lineage>
        <taxon>Bacteria</taxon>
        <taxon>Pseudomonadati</taxon>
        <taxon>Bacteroidota</taxon>
        <taxon>Bacteroidia</taxon>
        <taxon>Bacteroidales</taxon>
        <taxon>Prevotellaceae</taxon>
        <taxon>Prevotella</taxon>
    </lineage>
</organism>
<dbReference type="PANTHER" id="PTHR33308:SF9">
    <property type="entry name" value="PEPTIDOGLYCAN HYDROLASE FLGJ"/>
    <property type="match status" value="1"/>
</dbReference>
<feature type="domain" description="LysM" evidence="5">
    <location>
        <begin position="303"/>
        <end position="347"/>
    </location>
</feature>
<keyword evidence="3" id="KW-0378">Hydrolase</keyword>
<dbReference type="InterPro" id="IPR018392">
    <property type="entry name" value="LysM"/>
</dbReference>
<evidence type="ECO:0000259" key="5">
    <source>
        <dbReference type="PROSITE" id="PS51782"/>
    </source>
</evidence>
<dbReference type="PATRIC" id="fig|28128.5.peg.2083"/>
<dbReference type="Proteomes" id="UP000070533">
    <property type="component" value="Unassembled WGS sequence"/>
</dbReference>
<dbReference type="EMBL" id="LRQG01000181">
    <property type="protein sequence ID" value="KXA35543.1"/>
    <property type="molecule type" value="Genomic_DNA"/>
</dbReference>
<evidence type="ECO:0000256" key="4">
    <source>
        <dbReference type="ARBA" id="ARBA00032108"/>
    </source>
</evidence>
<dbReference type="PANTHER" id="PTHR33308">
    <property type="entry name" value="PEPTIDOGLYCAN HYDROLASE FLGJ"/>
    <property type="match status" value="1"/>
</dbReference>
<evidence type="ECO:0000256" key="2">
    <source>
        <dbReference type="ARBA" id="ARBA00022638"/>
    </source>
</evidence>
<dbReference type="InterPro" id="IPR002901">
    <property type="entry name" value="MGlyc_endo_b_GlcNAc-like_dom"/>
</dbReference>
<dbReference type="eggNOG" id="COG1388">
    <property type="taxonomic scope" value="Bacteria"/>
</dbReference>
<dbReference type="Gene3D" id="1.10.530.10">
    <property type="match status" value="1"/>
</dbReference>
<protein>
    <recommendedName>
        <fullName evidence="4">Peptidoglycan hydrolase</fullName>
    </recommendedName>
</protein>
<dbReference type="GO" id="GO:0004040">
    <property type="term" value="F:amidase activity"/>
    <property type="evidence" value="ECO:0007669"/>
    <property type="project" value="InterPro"/>
</dbReference>
<dbReference type="Gene3D" id="3.10.350.10">
    <property type="entry name" value="LysM domain"/>
    <property type="match status" value="1"/>
</dbReference>
<dbReference type="CDD" id="cd00118">
    <property type="entry name" value="LysM"/>
    <property type="match status" value="1"/>
</dbReference>
<sequence length="348" mass="40431">MLNNFKPIDYFAYYNKLCIFAKEYAYPTCIMKRFFLLFLTSVLFLGSAVASPRIKWNQTYQNYFNRYKDLAIREMLRYGIPASITLAQGVLESGAGLSRLATLGNNHFGIKCHGWTGRTISHDDDLNGECFRAYDTPLESYEDHSLFLTGRQRYSSLFRLSCKDYRGWAHGLKQAGYATNPSYAYKLIEIIELYQLYQYDNATSYAFNDEPKQKETRPKSTTTERRKGFDVNSVIHQLRPYNQNFYLVARSGDTFKSLAKEIGMSAHKLARINERGTKDIICDGEIIWTCKKQKRAPREFKKRPHIVRSSESLYDIAQKYGIRLKSLVKKNRRLAEQGVKVGDEVRIY</sequence>
<keyword evidence="7" id="KW-1185">Reference proteome</keyword>
<dbReference type="Pfam" id="PF01476">
    <property type="entry name" value="LysM"/>
    <property type="match status" value="2"/>
</dbReference>
<dbReference type="InterPro" id="IPR051056">
    <property type="entry name" value="Glycosyl_Hydrolase_73"/>
</dbReference>
<evidence type="ECO:0000256" key="3">
    <source>
        <dbReference type="ARBA" id="ARBA00022801"/>
    </source>
</evidence>
<keyword evidence="1" id="KW-0929">Antimicrobial</keyword>
<dbReference type="SMART" id="SM00257">
    <property type="entry name" value="LysM"/>
    <property type="match status" value="2"/>
</dbReference>
<dbReference type="GO" id="GO:0031640">
    <property type="term" value="P:killing of cells of another organism"/>
    <property type="evidence" value="ECO:0007669"/>
    <property type="project" value="UniProtKB-KW"/>
</dbReference>
<evidence type="ECO:0000313" key="7">
    <source>
        <dbReference type="Proteomes" id="UP000070533"/>
    </source>
</evidence>
<dbReference type="eggNOG" id="COG1705">
    <property type="taxonomic scope" value="Bacteria"/>
</dbReference>
<evidence type="ECO:0000313" key="6">
    <source>
        <dbReference type="EMBL" id="KXA35543.1"/>
    </source>
</evidence>
<accession>A0A133PYZ1</accession>
<comment type="caution">
    <text evidence="6">The sequence shown here is derived from an EMBL/GenBank/DDBJ whole genome shotgun (WGS) entry which is preliminary data.</text>
</comment>
<reference evidence="7" key="1">
    <citation type="submission" date="2016-01" db="EMBL/GenBank/DDBJ databases">
        <authorList>
            <person name="Mitreva M."/>
            <person name="Pepin K.H."/>
            <person name="Mihindukulasuriya K.A."/>
            <person name="Fulton R."/>
            <person name="Fronick C."/>
            <person name="O'Laughlin M."/>
            <person name="Miner T."/>
            <person name="Herter B."/>
            <person name="Rosa B.A."/>
            <person name="Cordes M."/>
            <person name="Tomlinson C."/>
            <person name="Wollam A."/>
            <person name="Palsikar V.B."/>
            <person name="Mardis E.R."/>
            <person name="Wilson R.K."/>
        </authorList>
    </citation>
    <scope>NUCLEOTIDE SEQUENCE [LARGE SCALE GENOMIC DNA]</scope>
    <source>
        <strain evidence="7">MJR7716</strain>
    </source>
</reference>
<dbReference type="STRING" id="28128.HMPREF3226_02021"/>
<name>A0A133PYZ1_9BACT</name>
<dbReference type="SMART" id="SM00047">
    <property type="entry name" value="LYZ2"/>
    <property type="match status" value="1"/>
</dbReference>
<dbReference type="PROSITE" id="PS51782">
    <property type="entry name" value="LYSM"/>
    <property type="match status" value="1"/>
</dbReference>